<proteinExistence type="predicted"/>
<dbReference type="PANTHER" id="PTHR40516">
    <property type="entry name" value="ANTITOXIN CHPS-RELATED"/>
    <property type="match status" value="1"/>
</dbReference>
<dbReference type="InterPro" id="IPR039052">
    <property type="entry name" value="Antitox_PemI-like"/>
</dbReference>
<evidence type="ECO:0000313" key="2">
    <source>
        <dbReference type="EMBL" id="MFB9752151.1"/>
    </source>
</evidence>
<keyword evidence="3" id="KW-1185">Reference proteome</keyword>
<accession>A0ABV5VVW9</accession>
<dbReference type="Proteomes" id="UP001589619">
    <property type="component" value="Unassembled WGS sequence"/>
</dbReference>
<organism evidence="2 3">
    <name type="scientific">Paenibacillus hodogayensis</name>
    <dbReference type="NCBI Taxonomy" id="279208"/>
    <lineage>
        <taxon>Bacteria</taxon>
        <taxon>Bacillati</taxon>
        <taxon>Bacillota</taxon>
        <taxon>Bacilli</taxon>
        <taxon>Bacillales</taxon>
        <taxon>Paenibacillaceae</taxon>
        <taxon>Paenibacillus</taxon>
    </lineage>
</organism>
<dbReference type="PANTHER" id="PTHR40516:SF1">
    <property type="entry name" value="ANTITOXIN CHPS-RELATED"/>
    <property type="match status" value="1"/>
</dbReference>
<dbReference type="Gene3D" id="2.10.260.10">
    <property type="match status" value="1"/>
</dbReference>
<keyword evidence="2" id="KW-0238">DNA-binding</keyword>
<dbReference type="InterPro" id="IPR007159">
    <property type="entry name" value="SpoVT-AbrB_dom"/>
</dbReference>
<dbReference type="Pfam" id="PF04014">
    <property type="entry name" value="MazE_antitoxin"/>
    <property type="match status" value="1"/>
</dbReference>
<dbReference type="RefSeq" id="WP_344910917.1">
    <property type="nucleotide sequence ID" value="NZ_BAAAYO010000010.1"/>
</dbReference>
<feature type="domain" description="SpoVT-AbrB" evidence="1">
    <location>
        <begin position="5"/>
        <end position="50"/>
    </location>
</feature>
<dbReference type="SUPFAM" id="SSF89447">
    <property type="entry name" value="AbrB/MazE/MraZ-like"/>
    <property type="match status" value="1"/>
</dbReference>
<sequence length="95" mass="10755">MFEVQKRGNSLGIRIPKSLAVKVGLEVGSEVDLDVEDGHFVIKPKSANLDELLSRVTPENLHRKVFWFIPSFLKISDNHKKIAETQTGEGLWTLR</sequence>
<evidence type="ECO:0000313" key="3">
    <source>
        <dbReference type="Proteomes" id="UP001589619"/>
    </source>
</evidence>
<reference evidence="2 3" key="1">
    <citation type="submission" date="2024-09" db="EMBL/GenBank/DDBJ databases">
        <authorList>
            <person name="Sun Q."/>
            <person name="Mori K."/>
        </authorList>
    </citation>
    <scope>NUCLEOTIDE SEQUENCE [LARGE SCALE GENOMIC DNA]</scope>
    <source>
        <strain evidence="2 3">JCM 12520</strain>
    </source>
</reference>
<dbReference type="GO" id="GO:0003677">
    <property type="term" value="F:DNA binding"/>
    <property type="evidence" value="ECO:0007669"/>
    <property type="project" value="UniProtKB-KW"/>
</dbReference>
<dbReference type="EMBL" id="JBHMAG010000009">
    <property type="protein sequence ID" value="MFB9752151.1"/>
    <property type="molecule type" value="Genomic_DNA"/>
</dbReference>
<gene>
    <name evidence="2" type="ORF">ACFFNY_11350</name>
</gene>
<dbReference type="SMART" id="SM00966">
    <property type="entry name" value="SpoVT_AbrB"/>
    <property type="match status" value="1"/>
</dbReference>
<dbReference type="InterPro" id="IPR037914">
    <property type="entry name" value="SpoVT-AbrB_sf"/>
</dbReference>
<protein>
    <submittedName>
        <fullName evidence="2">AbrB/MazE/SpoVT family DNA-binding domain-containing protein</fullName>
    </submittedName>
</protein>
<comment type="caution">
    <text evidence="2">The sequence shown here is derived from an EMBL/GenBank/DDBJ whole genome shotgun (WGS) entry which is preliminary data.</text>
</comment>
<name>A0ABV5VVW9_9BACL</name>
<evidence type="ECO:0000259" key="1">
    <source>
        <dbReference type="SMART" id="SM00966"/>
    </source>
</evidence>